<comment type="caution">
    <text evidence="1">The sequence shown here is derived from an EMBL/GenBank/DDBJ whole genome shotgun (WGS) entry which is preliminary data.</text>
</comment>
<sequence length="80" mass="9078">MDVGVYGVKPLQANTLQPLPKRSRLETGALNSLGNVSLTLSRLTHHWGRHDDQYKYASILTDHVHPYMCIVFPQDDGIYQ</sequence>
<evidence type="ECO:0000313" key="1">
    <source>
        <dbReference type="EMBL" id="GFY63549.1"/>
    </source>
</evidence>
<evidence type="ECO:0000313" key="2">
    <source>
        <dbReference type="Proteomes" id="UP000886998"/>
    </source>
</evidence>
<proteinExistence type="predicted"/>
<organism evidence="1 2">
    <name type="scientific">Trichonephila inaurata madagascariensis</name>
    <dbReference type="NCBI Taxonomy" id="2747483"/>
    <lineage>
        <taxon>Eukaryota</taxon>
        <taxon>Metazoa</taxon>
        <taxon>Ecdysozoa</taxon>
        <taxon>Arthropoda</taxon>
        <taxon>Chelicerata</taxon>
        <taxon>Arachnida</taxon>
        <taxon>Araneae</taxon>
        <taxon>Araneomorphae</taxon>
        <taxon>Entelegynae</taxon>
        <taxon>Araneoidea</taxon>
        <taxon>Nephilidae</taxon>
        <taxon>Trichonephila</taxon>
        <taxon>Trichonephila inaurata</taxon>
    </lineage>
</organism>
<dbReference type="AlphaFoldDB" id="A0A8X6Y246"/>
<dbReference type="Proteomes" id="UP000886998">
    <property type="component" value="Unassembled WGS sequence"/>
</dbReference>
<protein>
    <submittedName>
        <fullName evidence="1">Uncharacterized protein</fullName>
    </submittedName>
</protein>
<dbReference type="EMBL" id="BMAV01014837">
    <property type="protein sequence ID" value="GFY63549.1"/>
    <property type="molecule type" value="Genomic_DNA"/>
</dbReference>
<name>A0A8X6Y246_9ARAC</name>
<accession>A0A8X6Y246</accession>
<gene>
    <name evidence="1" type="ORF">TNIN_69261</name>
</gene>
<reference evidence="1" key="1">
    <citation type="submission" date="2020-08" db="EMBL/GenBank/DDBJ databases">
        <title>Multicomponent nature underlies the extraordinary mechanical properties of spider dragline silk.</title>
        <authorList>
            <person name="Kono N."/>
            <person name="Nakamura H."/>
            <person name="Mori M."/>
            <person name="Yoshida Y."/>
            <person name="Ohtoshi R."/>
            <person name="Malay A.D."/>
            <person name="Moran D.A.P."/>
            <person name="Tomita M."/>
            <person name="Numata K."/>
            <person name="Arakawa K."/>
        </authorList>
    </citation>
    <scope>NUCLEOTIDE SEQUENCE</scope>
</reference>
<keyword evidence="2" id="KW-1185">Reference proteome</keyword>